<feature type="compositionally biased region" description="Basic residues" evidence="7">
    <location>
        <begin position="630"/>
        <end position="644"/>
    </location>
</feature>
<keyword evidence="11" id="KW-1185">Reference proteome</keyword>
<feature type="compositionally biased region" description="Acidic residues" evidence="7">
    <location>
        <begin position="462"/>
        <end position="472"/>
    </location>
</feature>
<dbReference type="InterPro" id="IPR000629">
    <property type="entry name" value="RNA-helicase_DEAD-box_CS"/>
</dbReference>
<dbReference type="PROSITE" id="PS51194">
    <property type="entry name" value="HELICASE_CTER"/>
    <property type="match status" value="1"/>
</dbReference>
<dbReference type="Gene3D" id="3.40.50.300">
    <property type="entry name" value="P-loop containing nucleotide triphosphate hydrolases"/>
    <property type="match status" value="2"/>
</dbReference>
<dbReference type="GO" id="GO:0016887">
    <property type="term" value="F:ATP hydrolysis activity"/>
    <property type="evidence" value="ECO:0007669"/>
    <property type="project" value="RHEA"/>
</dbReference>
<dbReference type="InterPro" id="IPR027417">
    <property type="entry name" value="P-loop_NTPase"/>
</dbReference>
<proteinExistence type="inferred from homology"/>
<dbReference type="Pfam" id="PF00271">
    <property type="entry name" value="Helicase_C"/>
    <property type="match status" value="1"/>
</dbReference>
<accession>A0A5E4R118</accession>
<dbReference type="Pfam" id="PF13959">
    <property type="entry name" value="CTE_SPB4"/>
    <property type="match status" value="1"/>
</dbReference>
<dbReference type="PROSITE" id="PS51192">
    <property type="entry name" value="HELICASE_ATP_BIND_1"/>
    <property type="match status" value="1"/>
</dbReference>
<evidence type="ECO:0000259" key="9">
    <source>
        <dbReference type="PROSITE" id="PS51194"/>
    </source>
</evidence>
<evidence type="ECO:0000256" key="3">
    <source>
        <dbReference type="ARBA" id="ARBA00022806"/>
    </source>
</evidence>
<protein>
    <recommendedName>
        <fullName evidence="6">ATP-dependent RNA helicase</fullName>
        <ecNumber evidence="6">3.6.4.13</ecNumber>
    </recommendedName>
</protein>
<dbReference type="EC" id="3.6.4.13" evidence="6"/>
<comment type="catalytic activity">
    <reaction evidence="6">
        <text>ATP + H2O = ADP + phosphate + H(+)</text>
        <dbReference type="Rhea" id="RHEA:13065"/>
        <dbReference type="ChEBI" id="CHEBI:15377"/>
        <dbReference type="ChEBI" id="CHEBI:15378"/>
        <dbReference type="ChEBI" id="CHEBI:30616"/>
        <dbReference type="ChEBI" id="CHEBI:43474"/>
        <dbReference type="ChEBI" id="CHEBI:456216"/>
        <dbReference type="EC" id="3.6.4.13"/>
    </reaction>
</comment>
<dbReference type="InterPro" id="IPR011545">
    <property type="entry name" value="DEAD/DEAH_box_helicase_dom"/>
</dbReference>
<evidence type="ECO:0000256" key="6">
    <source>
        <dbReference type="RuleBase" id="RU365068"/>
    </source>
</evidence>
<keyword evidence="4 6" id="KW-0067">ATP-binding</keyword>
<dbReference type="SMART" id="SM00487">
    <property type="entry name" value="DEXDc"/>
    <property type="match status" value="1"/>
</dbReference>
<feature type="region of interest" description="Disordered" evidence="7">
    <location>
        <begin position="446"/>
        <end position="477"/>
    </location>
</feature>
<dbReference type="GO" id="GO:0003723">
    <property type="term" value="F:RNA binding"/>
    <property type="evidence" value="ECO:0007669"/>
    <property type="project" value="UniProtKB-UniRule"/>
</dbReference>
<dbReference type="Proteomes" id="UP000324832">
    <property type="component" value="Unassembled WGS sequence"/>
</dbReference>
<dbReference type="EMBL" id="FZQP02006788">
    <property type="protein sequence ID" value="VVD03636.1"/>
    <property type="molecule type" value="Genomic_DNA"/>
</dbReference>
<comment type="function">
    <text evidence="6">RNA helicase.</text>
</comment>
<comment type="similarity">
    <text evidence="6">Belongs to the DEAD box helicase family.</text>
</comment>
<feature type="region of interest" description="Disordered" evidence="7">
    <location>
        <begin position="917"/>
        <end position="938"/>
    </location>
</feature>
<dbReference type="GO" id="GO:0005524">
    <property type="term" value="F:ATP binding"/>
    <property type="evidence" value="ECO:0007669"/>
    <property type="project" value="UniProtKB-UniRule"/>
</dbReference>
<organism evidence="10 11">
    <name type="scientific">Leptidea sinapis</name>
    <dbReference type="NCBI Taxonomy" id="189913"/>
    <lineage>
        <taxon>Eukaryota</taxon>
        <taxon>Metazoa</taxon>
        <taxon>Ecdysozoa</taxon>
        <taxon>Arthropoda</taxon>
        <taxon>Hexapoda</taxon>
        <taxon>Insecta</taxon>
        <taxon>Pterygota</taxon>
        <taxon>Neoptera</taxon>
        <taxon>Endopterygota</taxon>
        <taxon>Lepidoptera</taxon>
        <taxon>Glossata</taxon>
        <taxon>Ditrysia</taxon>
        <taxon>Papilionoidea</taxon>
        <taxon>Pieridae</taxon>
        <taxon>Dismorphiinae</taxon>
        <taxon>Leptidea</taxon>
    </lineage>
</organism>
<feature type="domain" description="Helicase ATP-binding" evidence="8">
    <location>
        <begin position="180"/>
        <end position="408"/>
    </location>
</feature>
<feature type="compositionally biased region" description="Basic and acidic residues" evidence="7">
    <location>
        <begin position="870"/>
        <end position="895"/>
    </location>
</feature>
<feature type="domain" description="Helicase C-terminal" evidence="9">
    <location>
        <begin position="589"/>
        <end position="787"/>
    </location>
</feature>
<keyword evidence="2 6" id="KW-0378">Hydrolase</keyword>
<evidence type="ECO:0000313" key="11">
    <source>
        <dbReference type="Proteomes" id="UP000324832"/>
    </source>
</evidence>
<reference evidence="10 11" key="1">
    <citation type="submission" date="2017-07" db="EMBL/GenBank/DDBJ databases">
        <authorList>
            <person name="Talla V."/>
            <person name="Backstrom N."/>
        </authorList>
    </citation>
    <scope>NUCLEOTIDE SEQUENCE [LARGE SCALE GENOMIC DNA]</scope>
</reference>
<comment type="domain">
    <text evidence="6">The Q motif is unique to and characteristic of the DEAD box family of RNA helicases and controls ATP binding and hydrolysis.</text>
</comment>
<dbReference type="PANTHER" id="PTHR24031">
    <property type="entry name" value="RNA HELICASE"/>
    <property type="match status" value="1"/>
</dbReference>
<evidence type="ECO:0000313" key="10">
    <source>
        <dbReference type="EMBL" id="VVD03636.1"/>
    </source>
</evidence>
<dbReference type="CDD" id="cd18787">
    <property type="entry name" value="SF2_C_DEAD"/>
    <property type="match status" value="1"/>
</dbReference>
<evidence type="ECO:0000259" key="8">
    <source>
        <dbReference type="PROSITE" id="PS51192"/>
    </source>
</evidence>
<evidence type="ECO:0000256" key="7">
    <source>
        <dbReference type="SAM" id="MobiDB-lite"/>
    </source>
</evidence>
<keyword evidence="3 6" id="KW-0347">Helicase</keyword>
<evidence type="ECO:0000256" key="1">
    <source>
        <dbReference type="ARBA" id="ARBA00022741"/>
    </source>
</evidence>
<evidence type="ECO:0000256" key="5">
    <source>
        <dbReference type="ARBA" id="ARBA00022884"/>
    </source>
</evidence>
<feature type="region of interest" description="Disordered" evidence="7">
    <location>
        <begin position="868"/>
        <end position="905"/>
    </location>
</feature>
<evidence type="ECO:0000256" key="4">
    <source>
        <dbReference type="ARBA" id="ARBA00022840"/>
    </source>
</evidence>
<evidence type="ECO:0000256" key="2">
    <source>
        <dbReference type="ARBA" id="ARBA00022801"/>
    </source>
</evidence>
<dbReference type="GO" id="GO:0003724">
    <property type="term" value="F:RNA helicase activity"/>
    <property type="evidence" value="ECO:0007669"/>
    <property type="project" value="UniProtKB-EC"/>
</dbReference>
<dbReference type="InterPro" id="IPR014001">
    <property type="entry name" value="Helicase_ATP-bd"/>
</dbReference>
<dbReference type="PROSITE" id="PS00039">
    <property type="entry name" value="DEAD_ATP_HELICASE"/>
    <property type="match status" value="1"/>
</dbReference>
<dbReference type="SMART" id="SM00490">
    <property type="entry name" value="HELICc"/>
    <property type="match status" value="1"/>
</dbReference>
<keyword evidence="5 6" id="KW-0694">RNA-binding</keyword>
<feature type="region of interest" description="Disordered" evidence="7">
    <location>
        <begin position="630"/>
        <end position="663"/>
    </location>
</feature>
<dbReference type="AlphaFoldDB" id="A0A5E4R118"/>
<dbReference type="Pfam" id="PF00270">
    <property type="entry name" value="DEAD"/>
    <property type="match status" value="1"/>
</dbReference>
<keyword evidence="1 6" id="KW-0547">Nucleotide-binding</keyword>
<dbReference type="SMART" id="SM01178">
    <property type="entry name" value="DUF4217"/>
    <property type="match status" value="1"/>
</dbReference>
<name>A0A5E4R118_9NEOP</name>
<sequence length="938" mass="104770">MEDLQINITSAKKKNTVKNRPLNKSVSDYKFVSKPNITGNIVARKRPQNAISKKFTERYTGEPKSKVSKVTDTAANKSDDVETSLRDLSENKGKFHGKNYQDVTDDMIVNQKQRSGGWISSLFKNNPDVPRIGQRAVKPVVEKVFAGKFFADLNLHPHSIANLKQNMNLTELMTVQQKAIPVILQGRDVLIRSQTGSGKTLAYALPIIEGLQAIRPKINRHDGVSVVVVVPTRELAVQTYELFVKLVKPFIWIVPGLLSGGQKRKAEKARLRKGLSILVGTPGRINDHLRHTHSLNFAKTGCLILDEADRLLDMGYEKDVAAIVKAIEDHKIAATYDPIALVKQNMNKKVTEDIEVQKDEAETEETKIKYPLTEIFLSKERQTILLSATLTKAVQNLAGITMNDPVFVDTSEGKALVADSLKNIVEENPKNQNKLKENNIKEQVIATKHNESTQNKSTTSQEESEPSQEESDSESKHLGALKKFTGVGTTKFTEKAAVSVTKNNNSKVATADESDSDSDYEYFKVQKEIESNKTEQKPEEEEVQAPKTNMFESALKTAIVEDELVLPATVNQTFVVIPMKLRLVSLCSQIVQHCILNKKGGKMIVFMATLEMVDYFSELIETVLTGKDVKGKKRKDNNKKKNSKAKTNDDEDESDSGSEFEMDFNTPGEGGLVPVDLDVFSLHGSMPHEQRMEVFKQFRLAKRGLLICTDVAARGLDVPRVDLVLQFCAPASATDYVHRVGRTGRGAQVGAAILFLLPSEGEFVRHLEQKRIRLRQSDESTVLEALRTVAPGAPTMQRAAIAVQARLEHIAHSSKEWLARASRAYTSWVRFYSGYPRDVRQWLDARQLHLGHAAKAFALRETPAALAKRARSDPKLKKEKPSNRLSVKEDEEKRRPGFANMKPKIFGNRLVNKQSSMHTASEYDSGLPPLNTFNKKKA</sequence>
<gene>
    <name evidence="10" type="ORF">LSINAPIS_LOCUS13591</name>
</gene>
<dbReference type="InterPro" id="IPR025313">
    <property type="entry name" value="SPB4-like_CTE"/>
</dbReference>
<dbReference type="InterPro" id="IPR001650">
    <property type="entry name" value="Helicase_C-like"/>
</dbReference>
<dbReference type="SUPFAM" id="SSF52540">
    <property type="entry name" value="P-loop containing nucleoside triphosphate hydrolases"/>
    <property type="match status" value="1"/>
</dbReference>
<feature type="compositionally biased region" description="Acidic residues" evidence="7">
    <location>
        <begin position="649"/>
        <end position="662"/>
    </location>
</feature>